<sequence>MAVRIRSRFHAGGRERTMAERASVVAMLSWKLSLDSIRRMREARFDIDIGQPYFDYVVETMAFHAHYADRVAFDKLAPEQRGEFTTALAKRMAEAIEDNADMLLTASEPGACSRRFLEVFNAAGSDYAEYGCDAKGPDFGFRRAYAARVREGMPEKDKAWVYDQVMEIEAPEAVKAIGRTLEGLFGGEEKPLRRIREGVSGE</sequence>
<evidence type="ECO:0000313" key="2">
    <source>
        <dbReference type="Proteomes" id="UP000662914"/>
    </source>
</evidence>
<protein>
    <submittedName>
        <fullName evidence="1">Uncharacterized protein</fullName>
    </submittedName>
</protein>
<accession>A0A809S458</accession>
<reference evidence="1" key="1">
    <citation type="journal article" name="DNA Res.">
        <title>The physiological potential of anammox bacteria as revealed by their core genome structure.</title>
        <authorList>
            <person name="Okubo T."/>
            <person name="Toyoda A."/>
            <person name="Fukuhara K."/>
            <person name="Uchiyama I."/>
            <person name="Harigaya Y."/>
            <person name="Kuroiwa M."/>
            <person name="Suzuki T."/>
            <person name="Murakami Y."/>
            <person name="Suwa Y."/>
            <person name="Takami H."/>
        </authorList>
    </citation>
    <scope>NUCLEOTIDE SEQUENCE</scope>
    <source>
        <strain evidence="1">317325-3</strain>
    </source>
</reference>
<dbReference type="KEGG" id="ddz:DSYM_11300"/>
<dbReference type="EMBL" id="AP021857">
    <property type="protein sequence ID" value="BBO20431.1"/>
    <property type="molecule type" value="Genomic_DNA"/>
</dbReference>
<gene>
    <name evidence="1" type="ORF">DSYM_11300</name>
</gene>
<dbReference type="AlphaFoldDB" id="A0A809S458"/>
<evidence type="ECO:0000313" key="1">
    <source>
        <dbReference type="EMBL" id="BBO20431.1"/>
    </source>
</evidence>
<name>A0A809S458_9PROT</name>
<dbReference type="Proteomes" id="UP000662914">
    <property type="component" value="Chromosome"/>
</dbReference>
<proteinExistence type="predicted"/>
<organism evidence="1 2">
    <name type="scientific">Candidatus Desulfobacillus denitrificans</name>
    <dbReference type="NCBI Taxonomy" id="2608985"/>
    <lineage>
        <taxon>Bacteria</taxon>
        <taxon>Pseudomonadati</taxon>
        <taxon>Pseudomonadota</taxon>
        <taxon>Betaproteobacteria</taxon>
        <taxon>Candidatus Desulfobacillus</taxon>
    </lineage>
</organism>